<comment type="caution">
    <text evidence="2">The sequence shown here is derived from an EMBL/GenBank/DDBJ whole genome shotgun (WGS) entry which is preliminary data.</text>
</comment>
<organism evidence="2 3">
    <name type="scientific">Ilex paraguariensis</name>
    <name type="common">yerba mate</name>
    <dbReference type="NCBI Taxonomy" id="185542"/>
    <lineage>
        <taxon>Eukaryota</taxon>
        <taxon>Viridiplantae</taxon>
        <taxon>Streptophyta</taxon>
        <taxon>Embryophyta</taxon>
        <taxon>Tracheophyta</taxon>
        <taxon>Spermatophyta</taxon>
        <taxon>Magnoliopsida</taxon>
        <taxon>eudicotyledons</taxon>
        <taxon>Gunneridae</taxon>
        <taxon>Pentapetalae</taxon>
        <taxon>asterids</taxon>
        <taxon>campanulids</taxon>
        <taxon>Aquifoliales</taxon>
        <taxon>Aquifoliaceae</taxon>
        <taxon>Ilex</taxon>
    </lineage>
</organism>
<reference evidence="2 3" key="1">
    <citation type="submission" date="2024-02" db="EMBL/GenBank/DDBJ databases">
        <authorList>
            <person name="Vignale AGUSTIN F."/>
            <person name="Sosa J E."/>
            <person name="Modenutti C."/>
        </authorList>
    </citation>
    <scope>NUCLEOTIDE SEQUENCE [LARGE SCALE GENOMIC DNA]</scope>
</reference>
<feature type="region of interest" description="Disordered" evidence="1">
    <location>
        <begin position="79"/>
        <end position="101"/>
    </location>
</feature>
<name>A0ABC8UY17_9AQUA</name>
<proteinExistence type="predicted"/>
<dbReference type="AlphaFoldDB" id="A0ABC8UY17"/>
<sequence length="101" mass="11564">MSTSRRALSCTARIQNILDEDLETNVPYFPSEILVPKLEANETKLRVCAIDDYYGIVGINQKDFPTKLQSRVEKPPFLFPFDSTRTRGNKHASQRETMRSA</sequence>
<accession>A0ABC8UY17</accession>
<gene>
    <name evidence="2" type="ORF">ILEXP_LOCUS56003</name>
</gene>
<keyword evidence="3" id="KW-1185">Reference proteome</keyword>
<dbReference type="EMBL" id="CAUOFW020009390">
    <property type="protein sequence ID" value="CAK9185584.1"/>
    <property type="molecule type" value="Genomic_DNA"/>
</dbReference>
<dbReference type="Proteomes" id="UP001642360">
    <property type="component" value="Unassembled WGS sequence"/>
</dbReference>
<evidence type="ECO:0000313" key="3">
    <source>
        <dbReference type="Proteomes" id="UP001642360"/>
    </source>
</evidence>
<protein>
    <submittedName>
        <fullName evidence="2">Uncharacterized protein</fullName>
    </submittedName>
</protein>
<evidence type="ECO:0000313" key="2">
    <source>
        <dbReference type="EMBL" id="CAK9185584.1"/>
    </source>
</evidence>
<evidence type="ECO:0000256" key="1">
    <source>
        <dbReference type="SAM" id="MobiDB-lite"/>
    </source>
</evidence>